<keyword evidence="2" id="KW-0472">Membrane</keyword>
<feature type="region of interest" description="Disordered" evidence="1">
    <location>
        <begin position="183"/>
        <end position="594"/>
    </location>
</feature>
<protein>
    <submittedName>
        <fullName evidence="3">Uncharacterized protein</fullName>
    </submittedName>
</protein>
<feature type="compositionally biased region" description="Acidic residues" evidence="1">
    <location>
        <begin position="331"/>
        <end position="343"/>
    </location>
</feature>
<gene>
    <name evidence="3" type="ORF">I350_06087</name>
</gene>
<accession>A0A1E3JTI1</accession>
<feature type="compositionally biased region" description="Pro residues" evidence="1">
    <location>
        <begin position="243"/>
        <end position="257"/>
    </location>
</feature>
<name>A0A1E3JTI1_9TREE</name>
<sequence>MGETWGLVLSAGVLGLLVWEGKVLRTAWLALNLLDTLRALRTVRSNGRRIGIQTRKKVMREALACWIIYILGTSISPIISTLVAWIPLYAPIKAVVCLCFLFTRLASSAAILSSLSPFIRPYETPIDISIHLLESLFALVYHFGIELPFGQVWSCLGVIRQGVWSGGIQRAVSWAEIGWHNLQPSPKPAHPQDGAPPTPPHSPPPGIPPSTSNALPRKTPARSTNPVSKSKTRVRQPLEPIILSPPPLPQAPPAPPVRRPRRASPALPSFPDVPTHPINVVPSTPPPLQAVNAVASGSGTKSQGSGLLGVAVDEPVRRSPRRNKGKRRTDDEEYVPPLEEDGQSEAVRVTKRALKDNEEKERPRASATAPRAERLGKPSKRLHTSKPDHTAVNFTVSHPPPSTLSSAAPKGSSTSVNLSSTSVATNSRPLPASRSTATLFTTASRARREAVAADTAGAAGGGSASSRKGKGIARSATLNALPASSSKKTTTSRAAAVTSASVNSKTEAAEKKRQATGAGARARATGKRAKRDDAEDEGPEEGEEESTVGGKTREKVGEKRKAVSTRAQLGANETEDGSVARASKRTRLMGEKRS</sequence>
<dbReference type="AlphaFoldDB" id="A0A1E3JTI1"/>
<feature type="compositionally biased region" description="Pro residues" evidence="1">
    <location>
        <begin position="185"/>
        <end position="208"/>
    </location>
</feature>
<dbReference type="Proteomes" id="UP000095149">
    <property type="component" value="Unassembled WGS sequence"/>
</dbReference>
<feature type="compositionally biased region" description="Basic and acidic residues" evidence="1">
    <location>
        <begin position="353"/>
        <end position="364"/>
    </location>
</feature>
<feature type="transmembrane region" description="Helical" evidence="2">
    <location>
        <begin position="62"/>
        <end position="86"/>
    </location>
</feature>
<evidence type="ECO:0000256" key="1">
    <source>
        <dbReference type="SAM" id="MobiDB-lite"/>
    </source>
</evidence>
<evidence type="ECO:0000313" key="4">
    <source>
        <dbReference type="Proteomes" id="UP000095149"/>
    </source>
</evidence>
<reference evidence="3 4" key="1">
    <citation type="submission" date="2016-06" db="EMBL/GenBank/DDBJ databases">
        <title>Evolution of pathogenesis and genome organization in the Tremellales.</title>
        <authorList>
            <person name="Cuomo C."/>
            <person name="Litvintseva A."/>
            <person name="Heitman J."/>
            <person name="Chen Y."/>
            <person name="Sun S."/>
            <person name="Springer D."/>
            <person name="Dromer F."/>
            <person name="Young S."/>
            <person name="Zeng Q."/>
            <person name="Chapman S."/>
            <person name="Gujja S."/>
            <person name="Saif S."/>
            <person name="Birren B."/>
        </authorList>
    </citation>
    <scope>NUCLEOTIDE SEQUENCE [LARGE SCALE GENOMIC DNA]</scope>
    <source>
        <strain evidence="3 4">CBS 6273</strain>
    </source>
</reference>
<feature type="compositionally biased region" description="Basic and acidic residues" evidence="1">
    <location>
        <begin position="551"/>
        <end position="561"/>
    </location>
</feature>
<proteinExistence type="predicted"/>
<feature type="compositionally biased region" description="Polar residues" evidence="1">
    <location>
        <begin position="295"/>
        <end position="305"/>
    </location>
</feature>
<feature type="compositionally biased region" description="Acidic residues" evidence="1">
    <location>
        <begin position="534"/>
        <end position="546"/>
    </location>
</feature>
<dbReference type="OrthoDB" id="434647at2759"/>
<organism evidence="3 4">
    <name type="scientific">Cryptococcus amylolentus CBS 6273</name>
    <dbReference type="NCBI Taxonomy" id="1296118"/>
    <lineage>
        <taxon>Eukaryota</taxon>
        <taxon>Fungi</taxon>
        <taxon>Dikarya</taxon>
        <taxon>Basidiomycota</taxon>
        <taxon>Agaricomycotina</taxon>
        <taxon>Tremellomycetes</taxon>
        <taxon>Tremellales</taxon>
        <taxon>Cryptococcaceae</taxon>
        <taxon>Cryptococcus</taxon>
    </lineage>
</organism>
<feature type="compositionally biased region" description="Basic residues" evidence="1">
    <location>
        <begin position="318"/>
        <end position="327"/>
    </location>
</feature>
<evidence type="ECO:0000256" key="2">
    <source>
        <dbReference type="SAM" id="Phobius"/>
    </source>
</evidence>
<keyword evidence="2" id="KW-0812">Transmembrane</keyword>
<feature type="compositionally biased region" description="Polar residues" evidence="1">
    <location>
        <begin position="433"/>
        <end position="444"/>
    </location>
</feature>
<keyword evidence="2" id="KW-1133">Transmembrane helix</keyword>
<comment type="caution">
    <text evidence="3">The sequence shown here is derived from an EMBL/GenBank/DDBJ whole genome shotgun (WGS) entry which is preliminary data.</text>
</comment>
<evidence type="ECO:0000313" key="3">
    <source>
        <dbReference type="EMBL" id="ODO03242.1"/>
    </source>
</evidence>
<feature type="compositionally biased region" description="Low complexity" evidence="1">
    <location>
        <begin position="483"/>
        <end position="506"/>
    </location>
</feature>
<dbReference type="EMBL" id="MEKH01000009">
    <property type="protein sequence ID" value="ODO03242.1"/>
    <property type="molecule type" value="Genomic_DNA"/>
</dbReference>
<feature type="compositionally biased region" description="Low complexity" evidence="1">
    <location>
        <begin position="412"/>
        <end position="427"/>
    </location>
</feature>